<keyword evidence="8 13" id="KW-0862">Zinc</keyword>
<evidence type="ECO:0000259" key="15">
    <source>
        <dbReference type="PROSITE" id="PS51747"/>
    </source>
</evidence>
<dbReference type="PANTHER" id="PTHR11644">
    <property type="entry name" value="CYTIDINE DEAMINASE"/>
    <property type="match status" value="1"/>
</dbReference>
<evidence type="ECO:0000256" key="4">
    <source>
        <dbReference type="ARBA" id="ARBA00012783"/>
    </source>
</evidence>
<dbReference type="KEGG" id="pmes:FX988_01856"/>
<dbReference type="SUPFAM" id="SSF53927">
    <property type="entry name" value="Cytidine deaminase-like"/>
    <property type="match status" value="1"/>
</dbReference>
<evidence type="ECO:0000256" key="3">
    <source>
        <dbReference type="ARBA" id="ARBA00006576"/>
    </source>
</evidence>
<dbReference type="Pfam" id="PF00383">
    <property type="entry name" value="dCMP_cyt_deam_1"/>
    <property type="match status" value="1"/>
</dbReference>
<evidence type="ECO:0000256" key="14">
    <source>
        <dbReference type="RuleBase" id="RU364006"/>
    </source>
</evidence>
<dbReference type="GO" id="GO:0055086">
    <property type="term" value="P:nucleobase-containing small molecule metabolic process"/>
    <property type="evidence" value="ECO:0007669"/>
    <property type="project" value="UniProtKB-ARBA"/>
</dbReference>
<comment type="catalytic activity">
    <reaction evidence="10 14">
        <text>2'-deoxycytidine + H2O + H(+) = 2'-deoxyuridine + NH4(+)</text>
        <dbReference type="Rhea" id="RHEA:13433"/>
        <dbReference type="ChEBI" id="CHEBI:15377"/>
        <dbReference type="ChEBI" id="CHEBI:15378"/>
        <dbReference type="ChEBI" id="CHEBI:15698"/>
        <dbReference type="ChEBI" id="CHEBI:16450"/>
        <dbReference type="ChEBI" id="CHEBI:28938"/>
        <dbReference type="EC" id="3.5.4.5"/>
    </reaction>
</comment>
<dbReference type="InterPro" id="IPR016193">
    <property type="entry name" value="Cytidine_deaminase-like"/>
</dbReference>
<organism evidence="16 17">
    <name type="scientific">Paraglaciecola mesophila</name>
    <dbReference type="NCBI Taxonomy" id="197222"/>
    <lineage>
        <taxon>Bacteria</taxon>
        <taxon>Pseudomonadati</taxon>
        <taxon>Pseudomonadota</taxon>
        <taxon>Gammaproteobacteria</taxon>
        <taxon>Alteromonadales</taxon>
        <taxon>Alteromonadaceae</taxon>
        <taxon>Paraglaciecola</taxon>
    </lineage>
</organism>
<dbReference type="NCBIfam" id="NF004064">
    <property type="entry name" value="PRK05578.1"/>
    <property type="match status" value="1"/>
</dbReference>
<protein>
    <recommendedName>
        <fullName evidence="5 14">Cytidine deaminase</fullName>
        <ecNumber evidence="4 14">3.5.4.5</ecNumber>
    </recommendedName>
    <alternativeName>
        <fullName evidence="9 14">Cytidine aminohydrolase</fullName>
    </alternativeName>
</protein>
<evidence type="ECO:0000256" key="7">
    <source>
        <dbReference type="ARBA" id="ARBA00022801"/>
    </source>
</evidence>
<dbReference type="GO" id="GO:0008270">
    <property type="term" value="F:zinc ion binding"/>
    <property type="evidence" value="ECO:0007669"/>
    <property type="project" value="UniProtKB-UniRule"/>
</dbReference>
<feature type="binding site" evidence="13">
    <location>
        <position position="91"/>
    </location>
    <ligand>
        <name>Zn(2+)</name>
        <dbReference type="ChEBI" id="CHEBI:29105"/>
        <note>catalytic</note>
    </ligand>
</feature>
<evidence type="ECO:0000256" key="5">
    <source>
        <dbReference type="ARBA" id="ARBA00018266"/>
    </source>
</evidence>
<evidence type="ECO:0000256" key="12">
    <source>
        <dbReference type="PIRSR" id="PIRSR606262-1"/>
    </source>
</evidence>
<dbReference type="FunFam" id="3.40.140.10:FF:000008">
    <property type="entry name" value="Cytidine deaminase"/>
    <property type="match status" value="1"/>
</dbReference>
<evidence type="ECO:0000256" key="8">
    <source>
        <dbReference type="ARBA" id="ARBA00022833"/>
    </source>
</evidence>
<dbReference type="GO" id="GO:0005829">
    <property type="term" value="C:cytosol"/>
    <property type="evidence" value="ECO:0007669"/>
    <property type="project" value="TreeGrafter"/>
</dbReference>
<dbReference type="PANTHER" id="PTHR11644:SF2">
    <property type="entry name" value="CYTIDINE DEAMINASE"/>
    <property type="match status" value="1"/>
</dbReference>
<dbReference type="InterPro" id="IPR050202">
    <property type="entry name" value="Cyt/Deoxycyt_deaminase"/>
</dbReference>
<dbReference type="InterPro" id="IPR006262">
    <property type="entry name" value="Cyt_deam_tetra"/>
</dbReference>
<gene>
    <name evidence="16" type="ORF">FX988_01856</name>
</gene>
<dbReference type="Proteomes" id="UP000464524">
    <property type="component" value="Chromosome"/>
</dbReference>
<comment type="catalytic activity">
    <reaction evidence="11 14">
        <text>cytidine + H2O + H(+) = uridine + NH4(+)</text>
        <dbReference type="Rhea" id="RHEA:16069"/>
        <dbReference type="ChEBI" id="CHEBI:15377"/>
        <dbReference type="ChEBI" id="CHEBI:15378"/>
        <dbReference type="ChEBI" id="CHEBI:16704"/>
        <dbReference type="ChEBI" id="CHEBI:17562"/>
        <dbReference type="ChEBI" id="CHEBI:28938"/>
        <dbReference type="EC" id="3.5.4.5"/>
    </reaction>
</comment>
<dbReference type="InterPro" id="IPR016192">
    <property type="entry name" value="APOBEC/CMP_deaminase_Zn-bd"/>
</dbReference>
<accession>A0A857JKV6</accession>
<dbReference type="OrthoDB" id="9795347at2"/>
<evidence type="ECO:0000313" key="16">
    <source>
        <dbReference type="EMBL" id="QHJ11621.1"/>
    </source>
</evidence>
<evidence type="ECO:0000256" key="9">
    <source>
        <dbReference type="ARBA" id="ARBA00032005"/>
    </source>
</evidence>
<proteinExistence type="inferred from homology"/>
<keyword evidence="17" id="KW-1185">Reference proteome</keyword>
<evidence type="ECO:0000256" key="6">
    <source>
        <dbReference type="ARBA" id="ARBA00022723"/>
    </source>
</evidence>
<dbReference type="AlphaFoldDB" id="A0A857JKV6"/>
<dbReference type="PROSITE" id="PS00903">
    <property type="entry name" value="CYT_DCMP_DEAMINASES_1"/>
    <property type="match status" value="1"/>
</dbReference>
<feature type="domain" description="CMP/dCMP-type deaminase" evidence="15">
    <location>
        <begin position="6"/>
        <end position="132"/>
    </location>
</feature>
<sequence length="132" mass="14200">MNKQHTDLQSLFNAALDVQAKAHAPYSDYRVGSALVAEDGNTYTGCNVENVSFPLGQCAEGNALAAMVAGGARQVKEILIASPNEHFCSPCGGCRQRIFEFASKDTLVHMATSEGEIKTLSMNEILPFAFDQ</sequence>
<name>A0A857JKV6_9ALTE</name>
<comment type="function">
    <text evidence="2 14">This enzyme scavenges exogenous and endogenous cytidine and 2'-deoxycytidine for UMP synthesis.</text>
</comment>
<evidence type="ECO:0000256" key="2">
    <source>
        <dbReference type="ARBA" id="ARBA00003949"/>
    </source>
</evidence>
<dbReference type="GO" id="GO:0072527">
    <property type="term" value="P:pyrimidine-containing compound metabolic process"/>
    <property type="evidence" value="ECO:0007669"/>
    <property type="project" value="UniProtKB-ARBA"/>
</dbReference>
<dbReference type="EMBL" id="CP047656">
    <property type="protein sequence ID" value="QHJ11621.1"/>
    <property type="molecule type" value="Genomic_DNA"/>
</dbReference>
<evidence type="ECO:0000256" key="10">
    <source>
        <dbReference type="ARBA" id="ARBA00049252"/>
    </source>
</evidence>
<comment type="cofactor">
    <cofactor evidence="1 13 14">
        <name>Zn(2+)</name>
        <dbReference type="ChEBI" id="CHEBI:29105"/>
    </cofactor>
</comment>
<evidence type="ECO:0000256" key="13">
    <source>
        <dbReference type="PIRSR" id="PIRSR606262-3"/>
    </source>
</evidence>
<feature type="binding site" evidence="13">
    <location>
        <position position="58"/>
    </location>
    <ligand>
        <name>Zn(2+)</name>
        <dbReference type="ChEBI" id="CHEBI:29105"/>
        <note>catalytic</note>
    </ligand>
</feature>
<feature type="active site" description="Proton donor" evidence="12">
    <location>
        <position position="60"/>
    </location>
</feature>
<dbReference type="InterPro" id="IPR002125">
    <property type="entry name" value="CMP_dCMP_dom"/>
</dbReference>
<dbReference type="Gene3D" id="3.40.140.10">
    <property type="entry name" value="Cytidine Deaminase, domain 2"/>
    <property type="match status" value="1"/>
</dbReference>
<dbReference type="GO" id="GO:0042802">
    <property type="term" value="F:identical protein binding"/>
    <property type="evidence" value="ECO:0007669"/>
    <property type="project" value="UniProtKB-ARBA"/>
</dbReference>
<comment type="similarity">
    <text evidence="3 14">Belongs to the cytidine and deoxycytidylate deaminase family.</text>
</comment>
<dbReference type="NCBIfam" id="TIGR01354">
    <property type="entry name" value="cyt_deam_tetra"/>
    <property type="match status" value="1"/>
</dbReference>
<keyword evidence="7 14" id="KW-0378">Hydrolase</keyword>
<dbReference type="PROSITE" id="PS51747">
    <property type="entry name" value="CYT_DCMP_DEAMINASES_2"/>
    <property type="match status" value="1"/>
</dbReference>
<reference evidence="16 17" key="1">
    <citation type="submission" date="2019-12" db="EMBL/GenBank/DDBJ databases">
        <title>Genome sequencing and assembly of endphytes of Porphyra tenera.</title>
        <authorList>
            <person name="Park J.M."/>
            <person name="Shin R."/>
            <person name="Jo S.H."/>
        </authorList>
    </citation>
    <scope>NUCLEOTIDE SEQUENCE [LARGE SCALE GENOMIC DNA]</scope>
    <source>
        <strain evidence="16 17">GPM4</strain>
    </source>
</reference>
<feature type="binding site" evidence="13">
    <location>
        <position position="94"/>
    </location>
    <ligand>
        <name>Zn(2+)</name>
        <dbReference type="ChEBI" id="CHEBI:29105"/>
        <note>catalytic</note>
    </ligand>
</feature>
<evidence type="ECO:0000256" key="11">
    <source>
        <dbReference type="ARBA" id="ARBA00049558"/>
    </source>
</evidence>
<keyword evidence="6 13" id="KW-0479">Metal-binding</keyword>
<dbReference type="EC" id="3.5.4.5" evidence="4 14"/>
<evidence type="ECO:0000256" key="1">
    <source>
        <dbReference type="ARBA" id="ARBA00001947"/>
    </source>
</evidence>
<dbReference type="CDD" id="cd01283">
    <property type="entry name" value="cytidine_deaminase"/>
    <property type="match status" value="1"/>
</dbReference>
<evidence type="ECO:0000313" key="17">
    <source>
        <dbReference type="Proteomes" id="UP000464524"/>
    </source>
</evidence>
<dbReference type="GO" id="GO:0004126">
    <property type="term" value="F:cytidine deaminase activity"/>
    <property type="evidence" value="ECO:0007669"/>
    <property type="project" value="UniProtKB-UniRule"/>
</dbReference>
<dbReference type="RefSeq" id="WP_160179340.1">
    <property type="nucleotide sequence ID" value="NZ_CP047656.1"/>
</dbReference>